<keyword evidence="6 7" id="KW-0472">Membrane</keyword>
<proteinExistence type="inferred from homology"/>
<sequence>MAWGVVAMLFGIILLGVPVGFALMVTAALSMWIADINLLMIPVQIYSGTNSLVLLAIPLFILMGELMSATSIAQRLIDFAASLVGWLRGGLSHINVVTSMFMAEMSGSAVADAAVMSKIFVPQMERRGYPKPFAASVTAVSATLGIIIPPSIPMVLYGVTTNTSIRDLFIAGIVPGLLLAAAFMLTSWLFARRENHPREGNFEVKAVGTAFKRALIPLAIPVIVVGGLIAGIYTPTEAAGIGVMIALLFGLFITRDLDSRIIWKLMVTTARQTAVVMMIVAGSAILGQYLANEQLPQQIASALGGITDSYVLNLLIINVFVLLLGMFLHASAAIIVVVPLLLPMALELGIDPVHFGVIVCLNLGIGQQTPPVASVLLTVCSTTGLKIEQVMGYCKWFLLAMFAVLLFVTFTPMTALWFR</sequence>
<dbReference type="OrthoDB" id="9796052at2"/>
<organism evidence="9 10">
    <name type="scientific">Aidingimonas halophila</name>
    <dbReference type="NCBI Taxonomy" id="574349"/>
    <lineage>
        <taxon>Bacteria</taxon>
        <taxon>Pseudomonadati</taxon>
        <taxon>Pseudomonadota</taxon>
        <taxon>Gammaproteobacteria</taxon>
        <taxon>Oceanospirillales</taxon>
        <taxon>Halomonadaceae</taxon>
        <taxon>Aidingimonas</taxon>
    </lineage>
</organism>
<evidence type="ECO:0000256" key="4">
    <source>
        <dbReference type="ARBA" id="ARBA00022692"/>
    </source>
</evidence>
<evidence type="ECO:0000259" key="8">
    <source>
        <dbReference type="Pfam" id="PF06808"/>
    </source>
</evidence>
<name>A0A1H2V688_9GAMM</name>
<feature type="transmembrane region" description="Helical" evidence="7">
    <location>
        <begin position="133"/>
        <end position="156"/>
    </location>
</feature>
<feature type="transmembrane region" description="Helical" evidence="7">
    <location>
        <begin position="274"/>
        <end position="291"/>
    </location>
</feature>
<comment type="similarity">
    <text evidence="7">Belongs to the TRAP transporter large permease family.</text>
</comment>
<accession>A0A1H2V688</accession>
<evidence type="ECO:0000256" key="2">
    <source>
        <dbReference type="ARBA" id="ARBA00022475"/>
    </source>
</evidence>
<keyword evidence="2" id="KW-1003">Cell membrane</keyword>
<protein>
    <recommendedName>
        <fullName evidence="7">TRAP transporter large permease protein</fullName>
    </recommendedName>
</protein>
<evidence type="ECO:0000256" key="5">
    <source>
        <dbReference type="ARBA" id="ARBA00022989"/>
    </source>
</evidence>
<keyword evidence="5 7" id="KW-1133">Transmembrane helix</keyword>
<comment type="subunit">
    <text evidence="7">The complex comprises the extracytoplasmic solute receptor protein and the two transmembrane proteins.</text>
</comment>
<reference evidence="9 10" key="1">
    <citation type="submission" date="2016-10" db="EMBL/GenBank/DDBJ databases">
        <authorList>
            <person name="de Groot N.N."/>
        </authorList>
    </citation>
    <scope>NUCLEOTIDE SEQUENCE [LARGE SCALE GENOMIC DNA]</scope>
    <source>
        <strain evidence="9 10">DSM 19219</strain>
    </source>
</reference>
<feature type="transmembrane region" description="Helical" evidence="7">
    <location>
        <begin position="238"/>
        <end position="254"/>
    </location>
</feature>
<feature type="transmembrane region" description="Helical" evidence="7">
    <location>
        <begin position="168"/>
        <end position="190"/>
    </location>
</feature>
<feature type="transmembrane region" description="Helical" evidence="7">
    <location>
        <begin position="396"/>
        <end position="418"/>
    </location>
</feature>
<dbReference type="Pfam" id="PF06808">
    <property type="entry name" value="DctM"/>
    <property type="match status" value="1"/>
</dbReference>
<evidence type="ECO:0000256" key="6">
    <source>
        <dbReference type="ARBA" id="ARBA00023136"/>
    </source>
</evidence>
<keyword evidence="3 7" id="KW-0997">Cell inner membrane</keyword>
<feature type="domain" description="TRAP C4-dicarboxylate transport system permease DctM subunit" evidence="8">
    <location>
        <begin position="7"/>
        <end position="412"/>
    </location>
</feature>
<keyword evidence="7" id="KW-0813">Transport</keyword>
<feature type="transmembrane region" description="Helical" evidence="7">
    <location>
        <begin position="211"/>
        <end position="232"/>
    </location>
</feature>
<comment type="subcellular location">
    <subcellularLocation>
        <location evidence="1 7">Cell inner membrane</location>
        <topology evidence="1 7">Multi-pass membrane protein</topology>
    </subcellularLocation>
</comment>
<comment type="function">
    <text evidence="7">Part of the tripartite ATP-independent periplasmic (TRAP) transport system.</text>
</comment>
<dbReference type="PANTHER" id="PTHR33362">
    <property type="entry name" value="SIALIC ACID TRAP TRANSPORTER PERMEASE PROTEIN SIAT-RELATED"/>
    <property type="match status" value="1"/>
</dbReference>
<feature type="transmembrane region" description="Helical" evidence="7">
    <location>
        <begin position="311"/>
        <end position="342"/>
    </location>
</feature>
<dbReference type="STRING" id="574349.SAMN05443545_102325"/>
<dbReference type="NCBIfam" id="TIGR00786">
    <property type="entry name" value="dctM"/>
    <property type="match status" value="1"/>
</dbReference>
<evidence type="ECO:0000256" key="1">
    <source>
        <dbReference type="ARBA" id="ARBA00004429"/>
    </source>
</evidence>
<dbReference type="EMBL" id="FNNI01000002">
    <property type="protein sequence ID" value="SDW63419.1"/>
    <property type="molecule type" value="Genomic_DNA"/>
</dbReference>
<keyword evidence="10" id="KW-1185">Reference proteome</keyword>
<dbReference type="GO" id="GO:0022857">
    <property type="term" value="F:transmembrane transporter activity"/>
    <property type="evidence" value="ECO:0007669"/>
    <property type="project" value="UniProtKB-UniRule"/>
</dbReference>
<gene>
    <name evidence="9" type="ORF">SAMN05443545_102325</name>
</gene>
<feature type="transmembrane region" description="Helical" evidence="7">
    <location>
        <begin position="7"/>
        <end position="33"/>
    </location>
</feature>
<feature type="transmembrane region" description="Helical" evidence="7">
    <location>
        <begin position="45"/>
        <end position="64"/>
    </location>
</feature>
<dbReference type="InterPro" id="IPR010656">
    <property type="entry name" value="DctM"/>
</dbReference>
<dbReference type="RefSeq" id="WP_092568392.1">
    <property type="nucleotide sequence ID" value="NZ_BMXH01000002.1"/>
</dbReference>
<dbReference type="InterPro" id="IPR004681">
    <property type="entry name" value="TRAP_DctM"/>
</dbReference>
<evidence type="ECO:0000256" key="7">
    <source>
        <dbReference type="RuleBase" id="RU369079"/>
    </source>
</evidence>
<evidence type="ECO:0000256" key="3">
    <source>
        <dbReference type="ARBA" id="ARBA00022519"/>
    </source>
</evidence>
<comment type="caution">
    <text evidence="7">Lacks conserved residue(s) required for the propagation of feature annotation.</text>
</comment>
<dbReference type="AlphaFoldDB" id="A0A1H2V688"/>
<evidence type="ECO:0000313" key="10">
    <source>
        <dbReference type="Proteomes" id="UP000198500"/>
    </source>
</evidence>
<dbReference type="PIRSF" id="PIRSF006066">
    <property type="entry name" value="HI0050"/>
    <property type="match status" value="1"/>
</dbReference>
<evidence type="ECO:0000313" key="9">
    <source>
        <dbReference type="EMBL" id="SDW63419.1"/>
    </source>
</evidence>
<dbReference type="GO" id="GO:0005886">
    <property type="term" value="C:plasma membrane"/>
    <property type="evidence" value="ECO:0007669"/>
    <property type="project" value="UniProtKB-SubCell"/>
</dbReference>
<keyword evidence="4 7" id="KW-0812">Transmembrane</keyword>
<dbReference type="Proteomes" id="UP000198500">
    <property type="component" value="Unassembled WGS sequence"/>
</dbReference>